<evidence type="ECO:0000313" key="2">
    <source>
        <dbReference type="EMBL" id="MFC6088474.1"/>
    </source>
</evidence>
<dbReference type="RefSeq" id="WP_380633040.1">
    <property type="nucleotide sequence ID" value="NZ_JBHSQO010000003.1"/>
</dbReference>
<name>A0ABW1NYL5_9PSEU</name>
<sequence>MHAPARLADDWPAQRQACLDVLCGYLRTRREDERDDDQVRRAITSALAAHLRRDSGEPSWSDLRVDLAGAHLVDVDLTGAVFSRRARFAGAAFTGTCVLDGVTFEGARTSRARGCSTGYCGWRAANRGRAPRSGGSGRSAAGRSSCSSGPAGGSTSPAPAAASRPTRTSAWAA</sequence>
<dbReference type="Pfam" id="PF13576">
    <property type="entry name" value="Pentapeptide_3"/>
    <property type="match status" value="1"/>
</dbReference>
<accession>A0ABW1NYL5</accession>
<comment type="caution">
    <text evidence="2">The sequence shown here is derived from an EMBL/GenBank/DDBJ whole genome shotgun (WGS) entry which is preliminary data.</text>
</comment>
<dbReference type="Proteomes" id="UP001596220">
    <property type="component" value="Unassembled WGS sequence"/>
</dbReference>
<organism evidence="2 3">
    <name type="scientific">Saccharothrix lopnurensis</name>
    <dbReference type="NCBI Taxonomy" id="1670621"/>
    <lineage>
        <taxon>Bacteria</taxon>
        <taxon>Bacillati</taxon>
        <taxon>Actinomycetota</taxon>
        <taxon>Actinomycetes</taxon>
        <taxon>Pseudonocardiales</taxon>
        <taxon>Pseudonocardiaceae</taxon>
        <taxon>Saccharothrix</taxon>
    </lineage>
</organism>
<dbReference type="EMBL" id="JBHSQO010000003">
    <property type="protein sequence ID" value="MFC6088474.1"/>
    <property type="molecule type" value="Genomic_DNA"/>
</dbReference>
<evidence type="ECO:0000256" key="1">
    <source>
        <dbReference type="SAM" id="MobiDB-lite"/>
    </source>
</evidence>
<dbReference type="Gene3D" id="2.160.20.80">
    <property type="entry name" value="E3 ubiquitin-protein ligase SopA"/>
    <property type="match status" value="1"/>
</dbReference>
<evidence type="ECO:0000313" key="3">
    <source>
        <dbReference type="Proteomes" id="UP001596220"/>
    </source>
</evidence>
<dbReference type="SUPFAM" id="SSF141571">
    <property type="entry name" value="Pentapeptide repeat-like"/>
    <property type="match status" value="1"/>
</dbReference>
<gene>
    <name evidence="2" type="ORF">ACFP3R_04260</name>
</gene>
<feature type="region of interest" description="Disordered" evidence="1">
    <location>
        <begin position="126"/>
        <end position="173"/>
    </location>
</feature>
<proteinExistence type="predicted"/>
<dbReference type="InterPro" id="IPR001646">
    <property type="entry name" value="5peptide_repeat"/>
</dbReference>
<reference evidence="3" key="1">
    <citation type="journal article" date="2019" name="Int. J. Syst. Evol. Microbiol.">
        <title>The Global Catalogue of Microorganisms (GCM) 10K type strain sequencing project: providing services to taxonomists for standard genome sequencing and annotation.</title>
        <authorList>
            <consortium name="The Broad Institute Genomics Platform"/>
            <consortium name="The Broad Institute Genome Sequencing Center for Infectious Disease"/>
            <person name="Wu L."/>
            <person name="Ma J."/>
        </authorList>
    </citation>
    <scope>NUCLEOTIDE SEQUENCE [LARGE SCALE GENOMIC DNA]</scope>
    <source>
        <strain evidence="3">CGMCC 4.7246</strain>
    </source>
</reference>
<protein>
    <submittedName>
        <fullName evidence="2">Pentapeptide repeat-containing protein</fullName>
    </submittedName>
</protein>
<keyword evidence="3" id="KW-1185">Reference proteome</keyword>